<feature type="domain" description="B12-binding N-terminal" evidence="4">
    <location>
        <begin position="1"/>
        <end position="85"/>
    </location>
</feature>
<dbReference type="GO" id="GO:0046653">
    <property type="term" value="P:tetrahydrofolate metabolic process"/>
    <property type="evidence" value="ECO:0007669"/>
    <property type="project" value="TreeGrafter"/>
</dbReference>
<keyword evidence="6" id="KW-1185">Reference proteome</keyword>
<dbReference type="PANTHER" id="PTHR45833">
    <property type="entry name" value="METHIONINE SYNTHASE"/>
    <property type="match status" value="1"/>
</dbReference>
<dbReference type="STRING" id="36849.OXPF_42740"/>
<keyword evidence="5" id="KW-0808">Transferase</keyword>
<dbReference type="Pfam" id="PF02310">
    <property type="entry name" value="B12-binding"/>
    <property type="match status" value="1"/>
</dbReference>
<dbReference type="RefSeq" id="WP_054877194.1">
    <property type="nucleotide sequence ID" value="NZ_LKET01000068.1"/>
</dbReference>
<dbReference type="GO" id="GO:0032259">
    <property type="term" value="P:methylation"/>
    <property type="evidence" value="ECO:0007669"/>
    <property type="project" value="UniProtKB-KW"/>
</dbReference>
<dbReference type="InterPro" id="IPR036724">
    <property type="entry name" value="Cobalamin-bd_sf"/>
</dbReference>
<dbReference type="InterPro" id="IPR006158">
    <property type="entry name" value="Cobalamin-bd"/>
</dbReference>
<evidence type="ECO:0000256" key="1">
    <source>
        <dbReference type="ARBA" id="ARBA00022723"/>
    </source>
</evidence>
<dbReference type="SUPFAM" id="SSF52242">
    <property type="entry name" value="Cobalamin (vitamin B12)-binding domain"/>
    <property type="match status" value="1"/>
</dbReference>
<comment type="caution">
    <text evidence="5">The sequence shown here is derived from an EMBL/GenBank/DDBJ whole genome shotgun (WGS) entry which is preliminary data.</text>
</comment>
<proteinExistence type="predicted"/>
<evidence type="ECO:0000259" key="3">
    <source>
        <dbReference type="PROSITE" id="PS51332"/>
    </source>
</evidence>
<dbReference type="Gene3D" id="3.40.50.280">
    <property type="entry name" value="Cobalamin-binding domain"/>
    <property type="match status" value="1"/>
</dbReference>
<reference evidence="5 6" key="1">
    <citation type="submission" date="2015-09" db="EMBL/GenBank/DDBJ databases">
        <title>Genome sequence of Oxobacter pfennigii DSM 3222.</title>
        <authorList>
            <person name="Poehlein A."/>
            <person name="Bengelsdorf F.R."/>
            <person name="Schiel-Bengelsdorf B."/>
            <person name="Duerre P."/>
            <person name="Daniel R."/>
        </authorList>
    </citation>
    <scope>NUCLEOTIDE SEQUENCE [LARGE SCALE GENOMIC DNA]</scope>
    <source>
        <strain evidence="5 6">DSM 3222</strain>
    </source>
</reference>
<dbReference type="Pfam" id="PF02607">
    <property type="entry name" value="B12-binding_2"/>
    <property type="match status" value="1"/>
</dbReference>
<name>A0A0P8W1U8_9CLOT</name>
<dbReference type="SMART" id="SM01018">
    <property type="entry name" value="B12-binding_2"/>
    <property type="match status" value="1"/>
</dbReference>
<dbReference type="OrthoDB" id="1892080at2"/>
<dbReference type="PROSITE" id="PS51332">
    <property type="entry name" value="B12_BINDING"/>
    <property type="match status" value="1"/>
</dbReference>
<dbReference type="GO" id="GO:0046872">
    <property type="term" value="F:metal ion binding"/>
    <property type="evidence" value="ECO:0007669"/>
    <property type="project" value="UniProtKB-KW"/>
</dbReference>
<dbReference type="PANTHER" id="PTHR45833:SF1">
    <property type="entry name" value="METHIONINE SYNTHASE"/>
    <property type="match status" value="1"/>
</dbReference>
<dbReference type="AlphaFoldDB" id="A0A0P8W1U8"/>
<protein>
    <submittedName>
        <fullName evidence="5">Methionine synthase</fullName>
        <ecNumber evidence="5">2.1.1.13</ecNumber>
    </submittedName>
</protein>
<organism evidence="5 6">
    <name type="scientific">Oxobacter pfennigii</name>
    <dbReference type="NCBI Taxonomy" id="36849"/>
    <lineage>
        <taxon>Bacteria</taxon>
        <taxon>Bacillati</taxon>
        <taxon>Bacillota</taxon>
        <taxon>Clostridia</taxon>
        <taxon>Eubacteriales</taxon>
        <taxon>Clostridiaceae</taxon>
        <taxon>Oxobacter</taxon>
    </lineage>
</organism>
<keyword evidence="2" id="KW-0170">Cobalt</keyword>
<gene>
    <name evidence="5" type="primary">metH_27</name>
    <name evidence="5" type="ORF">OXPF_42740</name>
</gene>
<dbReference type="Gene3D" id="1.10.1240.10">
    <property type="entry name" value="Methionine synthase domain"/>
    <property type="match status" value="1"/>
</dbReference>
<dbReference type="InterPro" id="IPR003759">
    <property type="entry name" value="Cbl-bd_cap"/>
</dbReference>
<keyword evidence="1" id="KW-0479">Metal-binding</keyword>
<dbReference type="InterPro" id="IPR036594">
    <property type="entry name" value="Meth_synthase_dom"/>
</dbReference>
<dbReference type="PROSITE" id="PS51337">
    <property type="entry name" value="B12_BINDING_NTER"/>
    <property type="match status" value="1"/>
</dbReference>
<dbReference type="EC" id="2.1.1.13" evidence="5"/>
<evidence type="ECO:0000313" key="6">
    <source>
        <dbReference type="Proteomes" id="UP000050326"/>
    </source>
</evidence>
<keyword evidence="5" id="KW-0489">Methyltransferase</keyword>
<sequence length="208" mass="22294">MSEKLTNAMAELDEDLVFSTVKELQESGTPALEIIAALQKGMDIIGERFEAKDYFLSELILSGDVFSSAVALLGDSFSADTPKLGTVVMGTVKDDIHNIGKDIVVSLLSCNGFKVVDVGIDAPAEKFIEAINRHNPQVIGMSCLLTSCFDSMKNIIEEIDKAGLREGRKILIGGGTITGTVSEYVKADAYTNSAQQAVPLCKKLMNIA</sequence>
<accession>A0A0P8W1U8</accession>
<dbReference type="GO" id="GO:0008705">
    <property type="term" value="F:methionine synthase activity"/>
    <property type="evidence" value="ECO:0007669"/>
    <property type="project" value="UniProtKB-EC"/>
</dbReference>
<dbReference type="GO" id="GO:0050667">
    <property type="term" value="P:homocysteine metabolic process"/>
    <property type="evidence" value="ECO:0007669"/>
    <property type="project" value="TreeGrafter"/>
</dbReference>
<evidence type="ECO:0000259" key="4">
    <source>
        <dbReference type="PROSITE" id="PS51337"/>
    </source>
</evidence>
<dbReference type="InterPro" id="IPR050554">
    <property type="entry name" value="Met_Synthase/Corrinoid"/>
</dbReference>
<dbReference type="Proteomes" id="UP000050326">
    <property type="component" value="Unassembled WGS sequence"/>
</dbReference>
<dbReference type="EMBL" id="LKET01000068">
    <property type="protein sequence ID" value="KPU42489.1"/>
    <property type="molecule type" value="Genomic_DNA"/>
</dbReference>
<dbReference type="GO" id="GO:0005829">
    <property type="term" value="C:cytosol"/>
    <property type="evidence" value="ECO:0007669"/>
    <property type="project" value="TreeGrafter"/>
</dbReference>
<dbReference type="GO" id="GO:0031419">
    <property type="term" value="F:cobalamin binding"/>
    <property type="evidence" value="ECO:0007669"/>
    <property type="project" value="InterPro"/>
</dbReference>
<feature type="domain" description="B12-binding" evidence="3">
    <location>
        <begin position="84"/>
        <end position="208"/>
    </location>
</feature>
<evidence type="ECO:0000313" key="5">
    <source>
        <dbReference type="EMBL" id="KPU42489.1"/>
    </source>
</evidence>
<dbReference type="SUPFAM" id="SSF47644">
    <property type="entry name" value="Methionine synthase domain"/>
    <property type="match status" value="1"/>
</dbReference>
<evidence type="ECO:0000256" key="2">
    <source>
        <dbReference type="ARBA" id="ARBA00023285"/>
    </source>
</evidence>